<feature type="transmembrane region" description="Helical" evidence="9">
    <location>
        <begin position="186"/>
        <end position="208"/>
    </location>
</feature>
<dbReference type="STRING" id="1210089.GCA_001613165_02497"/>
<accession>A0A370H904</accession>
<dbReference type="RefSeq" id="WP_068018417.1">
    <property type="nucleotide sequence ID" value="NZ_QQAZ01000005.1"/>
</dbReference>
<feature type="transmembrane region" description="Helical" evidence="9">
    <location>
        <begin position="52"/>
        <end position="73"/>
    </location>
</feature>
<keyword evidence="12" id="KW-1185">Reference proteome</keyword>
<dbReference type="PROSITE" id="PS50850">
    <property type="entry name" value="MFS"/>
    <property type="match status" value="1"/>
</dbReference>
<reference evidence="11 12" key="1">
    <citation type="submission" date="2018-07" db="EMBL/GenBank/DDBJ databases">
        <title>Genomic Encyclopedia of Type Strains, Phase IV (KMG-IV): sequencing the most valuable type-strain genomes for metagenomic binning, comparative biology and taxonomic classification.</title>
        <authorList>
            <person name="Goeker M."/>
        </authorList>
    </citation>
    <scope>NUCLEOTIDE SEQUENCE [LARGE SCALE GENOMIC DNA]</scope>
    <source>
        <strain evidence="11 12">DSM 44952</strain>
    </source>
</reference>
<evidence type="ECO:0000256" key="6">
    <source>
        <dbReference type="ARBA" id="ARBA00022847"/>
    </source>
</evidence>
<dbReference type="EMBL" id="QQAZ01000005">
    <property type="protein sequence ID" value="RDI50811.1"/>
    <property type="molecule type" value="Genomic_DNA"/>
</dbReference>
<comment type="subcellular location">
    <subcellularLocation>
        <location evidence="1">Cell membrane</location>
        <topology evidence="1">Multi-pass membrane protein</topology>
    </subcellularLocation>
</comment>
<dbReference type="SUPFAM" id="SSF103473">
    <property type="entry name" value="MFS general substrate transporter"/>
    <property type="match status" value="1"/>
</dbReference>
<dbReference type="Gene3D" id="1.20.1250.20">
    <property type="entry name" value="MFS general substrate transporter like domains"/>
    <property type="match status" value="2"/>
</dbReference>
<keyword evidence="7 9" id="KW-1133">Transmembrane helix</keyword>
<evidence type="ECO:0000256" key="2">
    <source>
        <dbReference type="ARBA" id="ARBA00008240"/>
    </source>
</evidence>
<feature type="transmembrane region" description="Helical" evidence="9">
    <location>
        <begin position="108"/>
        <end position="128"/>
    </location>
</feature>
<feature type="transmembrane region" description="Helical" evidence="9">
    <location>
        <begin position="149"/>
        <end position="174"/>
    </location>
</feature>
<dbReference type="GO" id="GO:0015293">
    <property type="term" value="F:symporter activity"/>
    <property type="evidence" value="ECO:0007669"/>
    <property type="project" value="UniProtKB-KW"/>
</dbReference>
<evidence type="ECO:0000256" key="9">
    <source>
        <dbReference type="SAM" id="Phobius"/>
    </source>
</evidence>
<proteinExistence type="inferred from homology"/>
<evidence type="ECO:0000256" key="1">
    <source>
        <dbReference type="ARBA" id="ARBA00004651"/>
    </source>
</evidence>
<dbReference type="Proteomes" id="UP000255355">
    <property type="component" value="Unassembled WGS sequence"/>
</dbReference>
<dbReference type="InterPro" id="IPR036259">
    <property type="entry name" value="MFS_trans_sf"/>
</dbReference>
<feature type="transmembrane region" description="Helical" evidence="9">
    <location>
        <begin position="325"/>
        <end position="345"/>
    </location>
</feature>
<evidence type="ECO:0000256" key="3">
    <source>
        <dbReference type="ARBA" id="ARBA00022448"/>
    </source>
</evidence>
<evidence type="ECO:0000256" key="8">
    <source>
        <dbReference type="ARBA" id="ARBA00023136"/>
    </source>
</evidence>
<keyword evidence="6" id="KW-0769">Symport</keyword>
<feature type="transmembrane region" description="Helical" evidence="9">
    <location>
        <begin position="271"/>
        <end position="291"/>
    </location>
</feature>
<dbReference type="PROSITE" id="PS00217">
    <property type="entry name" value="SUGAR_TRANSPORT_2"/>
    <property type="match status" value="1"/>
</dbReference>
<feature type="transmembrane region" description="Helical" evidence="9">
    <location>
        <begin position="357"/>
        <end position="377"/>
    </location>
</feature>
<evidence type="ECO:0000256" key="5">
    <source>
        <dbReference type="ARBA" id="ARBA00022692"/>
    </source>
</evidence>
<dbReference type="InterPro" id="IPR005829">
    <property type="entry name" value="Sugar_transporter_CS"/>
</dbReference>
<dbReference type="InterPro" id="IPR011701">
    <property type="entry name" value="MFS"/>
</dbReference>
<gene>
    <name evidence="11" type="ORF">DFR68_105288</name>
</gene>
<dbReference type="InterPro" id="IPR020846">
    <property type="entry name" value="MFS_dom"/>
</dbReference>
<evidence type="ECO:0000259" key="10">
    <source>
        <dbReference type="PROSITE" id="PS50850"/>
    </source>
</evidence>
<dbReference type="PANTHER" id="PTHR43528">
    <property type="entry name" value="ALPHA-KETOGLUTARATE PERMEASE"/>
    <property type="match status" value="1"/>
</dbReference>
<evidence type="ECO:0000256" key="4">
    <source>
        <dbReference type="ARBA" id="ARBA00022475"/>
    </source>
</evidence>
<feature type="transmembrane region" description="Helical" evidence="9">
    <location>
        <begin position="85"/>
        <end position="102"/>
    </location>
</feature>
<feature type="transmembrane region" description="Helical" evidence="9">
    <location>
        <begin position="389"/>
        <end position="408"/>
    </location>
</feature>
<dbReference type="Pfam" id="PF07690">
    <property type="entry name" value="MFS_1"/>
    <property type="match status" value="1"/>
</dbReference>
<dbReference type="GO" id="GO:0005886">
    <property type="term" value="C:plasma membrane"/>
    <property type="evidence" value="ECO:0007669"/>
    <property type="project" value="UniProtKB-SubCell"/>
</dbReference>
<name>A0A370H904_9NOCA</name>
<feature type="domain" description="Major facilitator superfamily (MFS) profile" evidence="10">
    <location>
        <begin position="14"/>
        <end position="417"/>
    </location>
</feature>
<dbReference type="InterPro" id="IPR051084">
    <property type="entry name" value="H+-coupled_symporters"/>
</dbReference>
<evidence type="ECO:0000313" key="11">
    <source>
        <dbReference type="EMBL" id="RDI50811.1"/>
    </source>
</evidence>
<sequence length="428" mass="45237">MNTSIATRARSAHRITASAAGAALEAYEWSLYALLVTYFAPQFFGGDLRQSVLYGFGLFAVGFLIRPIGALVLGQLADRRGRRPALVLSIGLAGVATLGMALTPGREAIGAAAPILLLVWRLVLGFSFGGEQAVAQAYMYESAPPRRRMLGTSVYSIFYGLGTISANLLVAGLVTGAGADALRDGYWRIPFLAAAVLSLIFLFARRTIPETLDREQSDRPVRWRREWRALLGPSLAVAGITAGTLSSYYLWVSAPTSYAITVLKMPDSEVLWAGVVAQLAYMAAAPVFGALADRVGPLRWIAGAAIASALATLPMQVLLNSATPVTYWVLMIVGSICVVTLAATLPGATAMVAPARYRVTVMAVPYTVTAAIFGGTTPALKQHFAAHPALFSGYIIVLLLVTAATALLSRPLLDRAAAEGEIGHPAGR</sequence>
<dbReference type="PANTHER" id="PTHR43528:SF1">
    <property type="entry name" value="ALPHA-KETOGLUTARATE PERMEASE"/>
    <property type="match status" value="1"/>
</dbReference>
<comment type="caution">
    <text evidence="11">The sequence shown here is derived from an EMBL/GenBank/DDBJ whole genome shotgun (WGS) entry which is preliminary data.</text>
</comment>
<evidence type="ECO:0000313" key="12">
    <source>
        <dbReference type="Proteomes" id="UP000255355"/>
    </source>
</evidence>
<keyword evidence="4" id="KW-1003">Cell membrane</keyword>
<feature type="transmembrane region" description="Helical" evidence="9">
    <location>
        <begin position="229"/>
        <end position="251"/>
    </location>
</feature>
<dbReference type="AlphaFoldDB" id="A0A370H904"/>
<keyword evidence="5 9" id="KW-0812">Transmembrane</keyword>
<feature type="transmembrane region" description="Helical" evidence="9">
    <location>
        <begin position="20"/>
        <end position="40"/>
    </location>
</feature>
<feature type="transmembrane region" description="Helical" evidence="9">
    <location>
        <begin position="298"/>
        <end position="319"/>
    </location>
</feature>
<comment type="similarity">
    <text evidence="2">Belongs to the major facilitator superfamily. Metabolite:H+ Symporter (MHS) family (TC 2.A.1.6) family.</text>
</comment>
<protein>
    <submittedName>
        <fullName evidence="11">MHS family alpha-ketoglutarate permease-like MFS transporter</fullName>
    </submittedName>
</protein>
<keyword evidence="8 9" id="KW-0472">Membrane</keyword>
<dbReference type="OrthoDB" id="8953821at2"/>
<evidence type="ECO:0000256" key="7">
    <source>
        <dbReference type="ARBA" id="ARBA00022989"/>
    </source>
</evidence>
<keyword evidence="3" id="KW-0813">Transport</keyword>
<organism evidence="11 12">
    <name type="scientific">Nocardia mexicana</name>
    <dbReference type="NCBI Taxonomy" id="279262"/>
    <lineage>
        <taxon>Bacteria</taxon>
        <taxon>Bacillati</taxon>
        <taxon>Actinomycetota</taxon>
        <taxon>Actinomycetes</taxon>
        <taxon>Mycobacteriales</taxon>
        <taxon>Nocardiaceae</taxon>
        <taxon>Nocardia</taxon>
    </lineage>
</organism>